<evidence type="ECO:0000313" key="3">
    <source>
        <dbReference type="Proteomes" id="UP001258181"/>
    </source>
</evidence>
<protein>
    <submittedName>
        <fullName evidence="2">General stress protein 26</fullName>
    </submittedName>
</protein>
<organism evidence="2 3">
    <name type="scientific">Fictibacillus barbaricus</name>
    <dbReference type="NCBI Taxonomy" id="182136"/>
    <lineage>
        <taxon>Bacteria</taxon>
        <taxon>Bacillati</taxon>
        <taxon>Bacillota</taxon>
        <taxon>Bacilli</taxon>
        <taxon>Bacillales</taxon>
        <taxon>Fictibacillaceae</taxon>
        <taxon>Fictibacillus</taxon>
    </lineage>
</organism>
<evidence type="ECO:0000259" key="1">
    <source>
        <dbReference type="Pfam" id="PF01243"/>
    </source>
</evidence>
<dbReference type="RefSeq" id="WP_310262741.1">
    <property type="nucleotide sequence ID" value="NZ_JAVDWA010000013.1"/>
</dbReference>
<dbReference type="EMBL" id="JAVDWA010000013">
    <property type="protein sequence ID" value="MDR7074938.1"/>
    <property type="molecule type" value="Genomic_DNA"/>
</dbReference>
<accession>A0ABU1U6C5</accession>
<feature type="domain" description="Pyridoxamine 5'-phosphate oxidase N-terminal" evidence="1">
    <location>
        <begin position="7"/>
        <end position="128"/>
    </location>
</feature>
<dbReference type="PANTHER" id="PTHR34818">
    <property type="entry name" value="PROTEIN BLI-3"/>
    <property type="match status" value="1"/>
</dbReference>
<name>A0ABU1U6C5_9BACL</name>
<comment type="caution">
    <text evidence="2">The sequence shown here is derived from an EMBL/GenBank/DDBJ whole genome shotgun (WGS) entry which is preliminary data.</text>
</comment>
<dbReference type="InterPro" id="IPR011576">
    <property type="entry name" value="Pyridox_Oxase_N"/>
</dbReference>
<gene>
    <name evidence="2" type="ORF">J2X07_003953</name>
</gene>
<dbReference type="Proteomes" id="UP001258181">
    <property type="component" value="Unassembled WGS sequence"/>
</dbReference>
<reference evidence="2 3" key="1">
    <citation type="submission" date="2023-07" db="EMBL/GenBank/DDBJ databases">
        <title>Sorghum-associated microbial communities from plants grown in Nebraska, USA.</title>
        <authorList>
            <person name="Schachtman D."/>
        </authorList>
    </citation>
    <scope>NUCLEOTIDE SEQUENCE [LARGE SCALE GENOMIC DNA]</scope>
    <source>
        <strain evidence="2 3">BE211</strain>
    </source>
</reference>
<dbReference type="Gene3D" id="2.30.110.10">
    <property type="entry name" value="Electron Transport, Fmn-binding Protein, Chain A"/>
    <property type="match status" value="1"/>
</dbReference>
<dbReference type="SUPFAM" id="SSF50475">
    <property type="entry name" value="FMN-binding split barrel"/>
    <property type="match status" value="1"/>
</dbReference>
<evidence type="ECO:0000313" key="2">
    <source>
        <dbReference type="EMBL" id="MDR7074938.1"/>
    </source>
</evidence>
<dbReference type="InterPro" id="IPR012349">
    <property type="entry name" value="Split_barrel_FMN-bd"/>
</dbReference>
<dbReference type="Pfam" id="PF01243">
    <property type="entry name" value="PNPOx_N"/>
    <property type="match status" value="1"/>
</dbReference>
<proteinExistence type="predicted"/>
<dbReference type="InterPro" id="IPR052917">
    <property type="entry name" value="Stress-Dev_Protein"/>
</dbReference>
<sequence length="140" mass="16425">MDKAEIKNKVLEELEKRQTGVLATVKQNKPHSRYMTFFHDNLTFYTPTSSETHKTEEIKENPNVHLLVGYEGEGYNDPYLEVEGTAEIKDDKELKEKYWSEQMSHYFDGPEDPNYILLKIEPSLIRLMNSEEKDPLTLEL</sequence>
<keyword evidence="3" id="KW-1185">Reference proteome</keyword>
<dbReference type="PANTHER" id="PTHR34818:SF1">
    <property type="entry name" value="PROTEIN BLI-3"/>
    <property type="match status" value="1"/>
</dbReference>